<dbReference type="AlphaFoldDB" id="A0A2P7QP49"/>
<dbReference type="SUPFAM" id="SSF56954">
    <property type="entry name" value="Outer membrane efflux proteins (OEP)"/>
    <property type="match status" value="1"/>
</dbReference>
<organism evidence="2 3">
    <name type="scientific">Allosphingosinicella deserti</name>
    <dbReference type="NCBI Taxonomy" id="2116704"/>
    <lineage>
        <taxon>Bacteria</taxon>
        <taxon>Pseudomonadati</taxon>
        <taxon>Pseudomonadota</taxon>
        <taxon>Alphaproteobacteria</taxon>
        <taxon>Sphingomonadales</taxon>
        <taxon>Sphingomonadaceae</taxon>
        <taxon>Allosphingosinicella</taxon>
    </lineage>
</organism>
<gene>
    <name evidence="2" type="ORF">C7I55_14330</name>
</gene>
<dbReference type="GO" id="GO:0015562">
    <property type="term" value="F:efflux transmembrane transporter activity"/>
    <property type="evidence" value="ECO:0007669"/>
    <property type="project" value="InterPro"/>
</dbReference>
<feature type="region of interest" description="Disordered" evidence="1">
    <location>
        <begin position="102"/>
        <end position="135"/>
    </location>
</feature>
<proteinExistence type="predicted"/>
<evidence type="ECO:0000313" key="3">
    <source>
        <dbReference type="Proteomes" id="UP000241167"/>
    </source>
</evidence>
<dbReference type="Gene3D" id="1.20.1600.10">
    <property type="entry name" value="Outer membrane efflux proteins (OEP)"/>
    <property type="match status" value="1"/>
</dbReference>
<evidence type="ECO:0000256" key="1">
    <source>
        <dbReference type="SAM" id="MobiDB-lite"/>
    </source>
</evidence>
<comment type="caution">
    <text evidence="2">The sequence shown here is derived from an EMBL/GenBank/DDBJ whole genome shotgun (WGS) entry which is preliminary data.</text>
</comment>
<reference evidence="2 3" key="1">
    <citation type="submission" date="2018-03" db="EMBL/GenBank/DDBJ databases">
        <title>The draft genome of Sphingosinicella sp. GL-C-18.</title>
        <authorList>
            <person name="Liu L."/>
            <person name="Li L."/>
            <person name="Liang L."/>
            <person name="Zhang X."/>
            <person name="Wang T."/>
        </authorList>
    </citation>
    <scope>NUCLEOTIDE SEQUENCE [LARGE SCALE GENOMIC DNA]</scope>
    <source>
        <strain evidence="2 3">GL-C-18</strain>
    </source>
</reference>
<keyword evidence="3" id="KW-1185">Reference proteome</keyword>
<dbReference type="OrthoDB" id="9789368at2"/>
<evidence type="ECO:0008006" key="4">
    <source>
        <dbReference type="Google" id="ProtNLM"/>
    </source>
</evidence>
<accession>A0A2P7QP49</accession>
<sequence>MGQVRTTFTSFHHLLAEEEQANVAVSANERALAGARAEHEFGTRTLLDVLDTRRELLESQINLRSIQRHLFVARFLLASSMGKTTLADLALDPPRSSTIVGPKLPRNSWSDWADGPQTIPISGTRTVDVPEGGRQ</sequence>
<protein>
    <recommendedName>
        <fullName evidence="4">Transporter</fullName>
    </recommendedName>
</protein>
<dbReference type="Proteomes" id="UP000241167">
    <property type="component" value="Unassembled WGS sequence"/>
</dbReference>
<dbReference type="EMBL" id="PXYI01000004">
    <property type="protein sequence ID" value="PSJ39753.1"/>
    <property type="molecule type" value="Genomic_DNA"/>
</dbReference>
<evidence type="ECO:0000313" key="2">
    <source>
        <dbReference type="EMBL" id="PSJ39753.1"/>
    </source>
</evidence>
<name>A0A2P7QP49_9SPHN</name>